<keyword evidence="1" id="KW-1133">Transmembrane helix</keyword>
<keyword evidence="3" id="KW-1185">Reference proteome</keyword>
<protein>
    <submittedName>
        <fullName evidence="2">Uncharacterized protein</fullName>
    </submittedName>
</protein>
<dbReference type="AlphaFoldDB" id="A0A840CNR9"/>
<keyword evidence="1" id="KW-0472">Membrane</keyword>
<feature type="transmembrane region" description="Helical" evidence="1">
    <location>
        <begin position="6"/>
        <end position="28"/>
    </location>
</feature>
<comment type="caution">
    <text evidence="2">The sequence shown here is derived from an EMBL/GenBank/DDBJ whole genome shotgun (WGS) entry which is preliminary data.</text>
</comment>
<evidence type="ECO:0000256" key="1">
    <source>
        <dbReference type="SAM" id="Phobius"/>
    </source>
</evidence>
<evidence type="ECO:0000313" key="3">
    <source>
        <dbReference type="Proteomes" id="UP000555103"/>
    </source>
</evidence>
<accession>A0A840CNR9</accession>
<evidence type="ECO:0000313" key="2">
    <source>
        <dbReference type="EMBL" id="MBB4037046.1"/>
    </source>
</evidence>
<sequence length="92" mass="10908">MELLFFIFPIVAISVISLWLGNTLSIRLPEINRVFNRKPFNCRPCFTFHLTWLLSLIYTLISNDELFIFISILISFALFFLTKYIDNKKITK</sequence>
<feature type="transmembrane region" description="Helical" evidence="1">
    <location>
        <begin position="67"/>
        <end position="85"/>
    </location>
</feature>
<keyword evidence="1" id="KW-0812">Transmembrane</keyword>
<proteinExistence type="predicted"/>
<dbReference type="Proteomes" id="UP000555103">
    <property type="component" value="Unassembled WGS sequence"/>
</dbReference>
<dbReference type="EMBL" id="JACIEP010000010">
    <property type="protein sequence ID" value="MBB4037046.1"/>
    <property type="molecule type" value="Genomic_DNA"/>
</dbReference>
<organism evidence="2 3">
    <name type="scientific">Dysgonomonas hofstadii</name>
    <dbReference type="NCBI Taxonomy" id="637886"/>
    <lineage>
        <taxon>Bacteria</taxon>
        <taxon>Pseudomonadati</taxon>
        <taxon>Bacteroidota</taxon>
        <taxon>Bacteroidia</taxon>
        <taxon>Bacteroidales</taxon>
        <taxon>Dysgonomonadaceae</taxon>
        <taxon>Dysgonomonas</taxon>
    </lineage>
</organism>
<name>A0A840CNR9_9BACT</name>
<feature type="transmembrane region" description="Helical" evidence="1">
    <location>
        <begin position="40"/>
        <end position="61"/>
    </location>
</feature>
<gene>
    <name evidence="2" type="ORF">GGR21_002960</name>
</gene>
<reference evidence="2 3" key="1">
    <citation type="submission" date="2020-08" db="EMBL/GenBank/DDBJ databases">
        <title>Genomic Encyclopedia of Type Strains, Phase IV (KMG-IV): sequencing the most valuable type-strain genomes for metagenomic binning, comparative biology and taxonomic classification.</title>
        <authorList>
            <person name="Goeker M."/>
        </authorList>
    </citation>
    <scope>NUCLEOTIDE SEQUENCE [LARGE SCALE GENOMIC DNA]</scope>
    <source>
        <strain evidence="2 3">DSM 104969</strain>
    </source>
</reference>